<feature type="region of interest" description="Disordered" evidence="1">
    <location>
        <begin position="134"/>
        <end position="165"/>
    </location>
</feature>
<dbReference type="EMBL" id="JABFUD020000004">
    <property type="protein sequence ID" value="KAI5081378.1"/>
    <property type="molecule type" value="Genomic_DNA"/>
</dbReference>
<evidence type="ECO:0000313" key="3">
    <source>
        <dbReference type="Proteomes" id="UP000886520"/>
    </source>
</evidence>
<evidence type="ECO:0000256" key="1">
    <source>
        <dbReference type="SAM" id="MobiDB-lite"/>
    </source>
</evidence>
<keyword evidence="3" id="KW-1185">Reference proteome</keyword>
<gene>
    <name evidence="2" type="ORF">GOP47_0004561</name>
</gene>
<proteinExistence type="predicted"/>
<dbReference type="AlphaFoldDB" id="A0A9D4V933"/>
<reference evidence="2" key="1">
    <citation type="submission" date="2021-01" db="EMBL/GenBank/DDBJ databases">
        <title>Adiantum capillus-veneris genome.</title>
        <authorList>
            <person name="Fang Y."/>
            <person name="Liao Q."/>
        </authorList>
    </citation>
    <scope>NUCLEOTIDE SEQUENCE</scope>
    <source>
        <strain evidence="2">H3</strain>
        <tissue evidence="2">Leaf</tissue>
    </source>
</reference>
<protein>
    <submittedName>
        <fullName evidence="2">Uncharacterized protein</fullName>
    </submittedName>
</protein>
<evidence type="ECO:0000313" key="2">
    <source>
        <dbReference type="EMBL" id="KAI5081378.1"/>
    </source>
</evidence>
<organism evidence="2 3">
    <name type="scientific">Adiantum capillus-veneris</name>
    <name type="common">Maidenhair fern</name>
    <dbReference type="NCBI Taxonomy" id="13818"/>
    <lineage>
        <taxon>Eukaryota</taxon>
        <taxon>Viridiplantae</taxon>
        <taxon>Streptophyta</taxon>
        <taxon>Embryophyta</taxon>
        <taxon>Tracheophyta</taxon>
        <taxon>Polypodiopsida</taxon>
        <taxon>Polypodiidae</taxon>
        <taxon>Polypodiales</taxon>
        <taxon>Pteridineae</taxon>
        <taxon>Pteridaceae</taxon>
        <taxon>Vittarioideae</taxon>
        <taxon>Adiantum</taxon>
    </lineage>
</organism>
<dbReference type="Proteomes" id="UP000886520">
    <property type="component" value="Chromosome 4"/>
</dbReference>
<comment type="caution">
    <text evidence="2">The sequence shown here is derived from an EMBL/GenBank/DDBJ whole genome shotgun (WGS) entry which is preliminary data.</text>
</comment>
<sequence>MEKVSILLASLFRERVDYEDPSTYDDAAKVARAKSRKMKKKMEAGLLQSTITVASGPRPKQIEEHQKVKAHFLDMHLIKEHEADARLEKVEEVPIRSQKIWRGIFRVPPSLLPQEDEVIEDRKEEVLALEPATRQTTKVREPVRLEEESESSHSSTRSLDMDATWETESRSSRYEIYDVFHVDEVEKYVCELPASQLNVEEKYSVAPCVNLRVEQPYQMSCDGERGMV</sequence>
<name>A0A9D4V933_ADICA</name>
<accession>A0A9D4V933</accession>